<gene>
    <name evidence="10" type="ORF">HMPREF0402_02223</name>
</gene>
<evidence type="ECO:0000256" key="3">
    <source>
        <dbReference type="ARBA" id="ARBA00022692"/>
    </source>
</evidence>
<evidence type="ECO:0000256" key="5">
    <source>
        <dbReference type="ARBA" id="ARBA00023136"/>
    </source>
</evidence>
<dbReference type="HOGENOM" id="CLU_000604_8_0_0"/>
<accession>H1PUV1</accession>
<protein>
    <recommendedName>
        <fullName evidence="12">ABC3 transporter permease protein domain-containing protein</fullName>
    </recommendedName>
</protein>
<dbReference type="PANTHER" id="PTHR30572">
    <property type="entry name" value="MEMBRANE COMPONENT OF TRANSPORTER-RELATED"/>
    <property type="match status" value="1"/>
</dbReference>
<evidence type="ECO:0000259" key="8">
    <source>
        <dbReference type="Pfam" id="PF02687"/>
    </source>
</evidence>
<evidence type="ECO:0000259" key="9">
    <source>
        <dbReference type="Pfam" id="PF12704"/>
    </source>
</evidence>
<comment type="caution">
    <text evidence="10">The sequence shown here is derived from an EMBL/GenBank/DDBJ whole genome shotgun (WGS) entry which is preliminary data.</text>
</comment>
<sequence>MNFIESLKSAIQSLKGNKMRSFLTMLGIIIGISSVITMSAIGKGGQENITGNLKEGGYGKFSISVDKQDEEFRWKYLLDDSIIDKIKESGKFKAVSPKISSNFAVKIGERKEMMFLSVTTPDFEEIDKIDIVYGRNILPFEYESGEKVITIDQLTARALFTNEKNAVGQTVELSQGRRGNDIAYKIVGVYKNPLEQMIKIMGGRRIPRFVRMPLNTYDKLFDLQSGGYTSLIVESKDPEKLAESMTEAKKLMADITGIEELYEVNSESNAAASFDNILSTLNIFVTFVAGISLFVGGIGVMNIMLVSVIERTKEIGIRKAIGATNTDIMIQFLMESIILTGLGGILGIIIGVLLGMGIGFAVKIPPIFSTASIVSSLIVSTGIGIIFGVTPAKKAAQLNPVDALRSE</sequence>
<evidence type="ECO:0000313" key="10">
    <source>
        <dbReference type="EMBL" id="EHO80207.1"/>
    </source>
</evidence>
<dbReference type="PANTHER" id="PTHR30572:SF4">
    <property type="entry name" value="ABC TRANSPORTER PERMEASE YTRF"/>
    <property type="match status" value="1"/>
</dbReference>
<evidence type="ECO:0000256" key="7">
    <source>
        <dbReference type="SAM" id="Phobius"/>
    </source>
</evidence>
<dbReference type="InterPro" id="IPR003838">
    <property type="entry name" value="ABC3_permease_C"/>
</dbReference>
<keyword evidence="11" id="KW-1185">Reference proteome</keyword>
<dbReference type="BioCyc" id="FSP457404-HMP:GTSQ-2246-MONOMER"/>
<comment type="similarity">
    <text evidence="6">Belongs to the ABC-4 integral membrane protein family.</text>
</comment>
<dbReference type="InterPro" id="IPR025857">
    <property type="entry name" value="MacB_PCD"/>
</dbReference>
<dbReference type="InterPro" id="IPR050250">
    <property type="entry name" value="Macrolide_Exporter_MacB"/>
</dbReference>
<dbReference type="EMBL" id="AGWJ02000021">
    <property type="protein sequence ID" value="EHO80207.1"/>
    <property type="molecule type" value="Genomic_DNA"/>
</dbReference>
<feature type="transmembrane region" description="Helical" evidence="7">
    <location>
        <begin position="337"/>
        <end position="361"/>
    </location>
</feature>
<feature type="domain" description="ABC3 transporter permease C-terminal" evidence="8">
    <location>
        <begin position="287"/>
        <end position="400"/>
    </location>
</feature>
<keyword evidence="5 7" id="KW-0472">Membrane</keyword>
<evidence type="ECO:0000256" key="4">
    <source>
        <dbReference type="ARBA" id="ARBA00022989"/>
    </source>
</evidence>
<feature type="domain" description="MacB-like periplasmic core" evidence="9">
    <location>
        <begin position="21"/>
        <end position="249"/>
    </location>
</feature>
<keyword evidence="2" id="KW-1003">Cell membrane</keyword>
<evidence type="ECO:0008006" key="12">
    <source>
        <dbReference type="Google" id="ProtNLM"/>
    </source>
</evidence>
<feature type="transmembrane region" description="Helical" evidence="7">
    <location>
        <begin position="367"/>
        <end position="389"/>
    </location>
</feature>
<dbReference type="Proteomes" id="UP000003233">
    <property type="component" value="Unassembled WGS sequence"/>
</dbReference>
<name>H1PUV1_9FUSO</name>
<dbReference type="PATRIC" id="fig|457404.5.peg.1899"/>
<dbReference type="Pfam" id="PF02687">
    <property type="entry name" value="FtsX"/>
    <property type="match status" value="1"/>
</dbReference>
<dbReference type="RefSeq" id="WP_008697889.1">
    <property type="nucleotide sequence ID" value="NZ_KE161008.1"/>
</dbReference>
<keyword evidence="4 7" id="KW-1133">Transmembrane helix</keyword>
<dbReference type="AlphaFoldDB" id="H1PUV1"/>
<evidence type="ECO:0000313" key="11">
    <source>
        <dbReference type="Proteomes" id="UP000003233"/>
    </source>
</evidence>
<keyword evidence="3 7" id="KW-0812">Transmembrane</keyword>
<organism evidence="10 11">
    <name type="scientific">Fusobacterium ulcerans 12-1B</name>
    <dbReference type="NCBI Taxonomy" id="457404"/>
    <lineage>
        <taxon>Bacteria</taxon>
        <taxon>Fusobacteriati</taxon>
        <taxon>Fusobacteriota</taxon>
        <taxon>Fusobacteriia</taxon>
        <taxon>Fusobacteriales</taxon>
        <taxon>Fusobacteriaceae</taxon>
        <taxon>Fusobacterium</taxon>
    </lineage>
</organism>
<dbReference type="GO" id="GO:0005886">
    <property type="term" value="C:plasma membrane"/>
    <property type="evidence" value="ECO:0007669"/>
    <property type="project" value="UniProtKB-SubCell"/>
</dbReference>
<reference evidence="10 11" key="1">
    <citation type="submission" date="2012-07" db="EMBL/GenBank/DDBJ databases">
        <title>The Genome Sequence of Fusobacterium ulcerans 12_1B.</title>
        <authorList>
            <consortium name="The Broad Institute Genome Sequencing Platform"/>
            <person name="Earl A."/>
            <person name="Ward D."/>
            <person name="Feldgarden M."/>
            <person name="Gevers D."/>
            <person name="Strauss J."/>
            <person name="Ambrose C.E."/>
            <person name="Allen-Vercoe E."/>
            <person name="Walker B."/>
            <person name="Young S.K."/>
            <person name="Zeng Q."/>
            <person name="Gargeya S."/>
            <person name="Fitzgerald M."/>
            <person name="Haas B."/>
            <person name="Abouelleil A."/>
            <person name="Alvarado L."/>
            <person name="Arachchi H.M."/>
            <person name="Berlin A.M."/>
            <person name="Chapman S.B."/>
            <person name="Goldberg J."/>
            <person name="Griggs A."/>
            <person name="Gujja S."/>
            <person name="Hansen M."/>
            <person name="Howarth C."/>
            <person name="Imamovic A."/>
            <person name="Larimer J."/>
            <person name="McCowen C."/>
            <person name="Montmayeur A."/>
            <person name="Murphy C."/>
            <person name="Neiman D."/>
            <person name="Pearson M."/>
            <person name="Priest M."/>
            <person name="Roberts A."/>
            <person name="Saif S."/>
            <person name="Shea T."/>
            <person name="Sisk P."/>
            <person name="Sykes S."/>
            <person name="Wortman J."/>
            <person name="Nusbaum C."/>
            <person name="Birren B."/>
        </authorList>
    </citation>
    <scope>NUCLEOTIDE SEQUENCE [LARGE SCALE GENOMIC DNA]</scope>
    <source>
        <strain evidence="10 11">12_1B</strain>
    </source>
</reference>
<feature type="transmembrane region" description="Helical" evidence="7">
    <location>
        <begin position="283"/>
        <end position="309"/>
    </location>
</feature>
<evidence type="ECO:0000256" key="2">
    <source>
        <dbReference type="ARBA" id="ARBA00022475"/>
    </source>
</evidence>
<dbReference type="GO" id="GO:0022857">
    <property type="term" value="F:transmembrane transporter activity"/>
    <property type="evidence" value="ECO:0007669"/>
    <property type="project" value="TreeGrafter"/>
</dbReference>
<dbReference type="Pfam" id="PF12704">
    <property type="entry name" value="MacB_PCD"/>
    <property type="match status" value="1"/>
</dbReference>
<feature type="transmembrane region" description="Helical" evidence="7">
    <location>
        <begin position="21"/>
        <end position="42"/>
    </location>
</feature>
<comment type="subcellular location">
    <subcellularLocation>
        <location evidence="1">Cell membrane</location>
        <topology evidence="1">Multi-pass membrane protein</topology>
    </subcellularLocation>
</comment>
<evidence type="ECO:0000256" key="6">
    <source>
        <dbReference type="ARBA" id="ARBA00038076"/>
    </source>
</evidence>
<proteinExistence type="inferred from homology"/>
<evidence type="ECO:0000256" key="1">
    <source>
        <dbReference type="ARBA" id="ARBA00004651"/>
    </source>
</evidence>